<evidence type="ECO:0000313" key="4">
    <source>
        <dbReference type="EMBL" id="KAK0396868.1"/>
    </source>
</evidence>
<dbReference type="InterPro" id="IPR031488">
    <property type="entry name" value="Zn_ribbon_mio"/>
</dbReference>
<dbReference type="InterPro" id="IPR026705">
    <property type="entry name" value="Hid-1/Ecm30"/>
</dbReference>
<keyword evidence="5" id="KW-1185">Reference proteome</keyword>
<name>A0AA39H1Z9_9BILA</name>
<dbReference type="PANTHER" id="PTHR21575">
    <property type="entry name" value="PROTEIN HID1"/>
    <property type="match status" value="1"/>
</dbReference>
<accession>A0AA39H1Z9</accession>
<dbReference type="InterPro" id="IPR049092">
    <property type="entry name" value="MIOS_a-sol"/>
</dbReference>
<dbReference type="CDD" id="cd16691">
    <property type="entry name" value="mRING-H2-C3H3C2_Mio"/>
    <property type="match status" value="1"/>
</dbReference>
<dbReference type="Pfam" id="PF12722">
    <property type="entry name" value="Hid1"/>
    <property type="match status" value="1"/>
</dbReference>
<evidence type="ECO:0000256" key="2">
    <source>
        <dbReference type="SAM" id="MobiDB-lite"/>
    </source>
</evidence>
<dbReference type="Proteomes" id="UP001175271">
    <property type="component" value="Unassembled WGS sequence"/>
</dbReference>
<dbReference type="InterPro" id="IPR017853">
    <property type="entry name" value="GH"/>
</dbReference>
<proteinExistence type="inferred from homology"/>
<comment type="similarity">
    <text evidence="1">Belongs to the WD repeat mio family.</text>
</comment>
<evidence type="ECO:0000313" key="5">
    <source>
        <dbReference type="Proteomes" id="UP001175271"/>
    </source>
</evidence>
<sequence length="2294" mass="259741">MGNSESKVDFKQVVAELASKQGRIDDGSFWEQFWSPSNVGSSRDVFDMIPVKEIRTLRNKSPENLATLCYKAFQTIVAARNAMGGDHKKVINCVRLLTRILPFMFEDAEWRSYFWTSVSAGDDEPTTSPDVPMASTLLGTLSDLLFCPDFTVASNSAEAENLSTIDSCQYIWEAGVGFATKPASNPEYDANRAEILKLLLTCFSEVIYIPLTDPNRMRWIMRFTSAENRHVLPLFTSMLNIVCAYDPVGYGVPYNYLVSTDHREPLVQAALHVLIVCLDKDSQPANDESGYADNFFINYLSRIHREEDFEFMLKGITRLLNNPLHSTYLPNSTKKISFHQELLILLWKCCEYNQKFMYFVLKTSDVLEILVPILFHINDSRNDQARVGLIHMGVFLILLLSGERNFGVRLNKPYTARAAIDVQSFTGTHADLLIIVFHKLITTGNHRLQSLFDCLLTIIVNVSPYLKSISMTAANKLVHLVEAFSTSWFLFSTPTNHHLVFFLLEVFNNIIQYQFDGNSNLIYTIIRKRQVFYQLANLSSDSAAIARSLSGRKTKTTVTEIVEQLKSSTSAATSPVSQLSSAVGELANPSVNPTLAATPDMTGKNDFASGQESLANSDTWTPTPEWVESWKSKLPLQTIMRLLQVLVPQVRTLGCNSFAILFDDIETTMNPQDKKHFSSFVMAQLTVTNTVYEYLDCPVFFFCPTEYCESRTVPSLTESDYLYTLGQKLLPDIKIMWTGPRVVSRILTLEHIQKVSEILRRKPVIWDNLHANDYDPKRVFLGPFAGRSVGLKSQLGGLLLNPNCKYEANFVPLHTLAEWNRCDGDAPDVENDSDATLEAGGAEPAAEIVVDKAKPIKLYHPLRALKEASKKWLEVYLQGLGPTVPPISQMETQTIAPIIEPVAISSTVPPPSIRTCEGNELLPATDISSPTYTSPIGTATTVTVQAFPLSDTIVGVSEAHENMTLTVNSLTAEYSEPMDLASNLSFSSKEGIAPSSSRGASMTDVSMIDADDVNDDIIPNKNIDLDHIGLLVDIYYLPFEHGKRGNELLEEFTWLHSNAHVLRQCAQKESSINCNEWLRRCEAFLRTVQLLTKLYNSFIDSPNKSLVHELLPYIWDAQGILSVVGVVIEWMRQGNLLTSPQDGLGNWWTNGEVDVEPWTLGGGMLPDLQKLLFTSTNVADIFLAKQTIPLSLTCYSLRPCPKTIDSTNFYEAMTSTDEKNSFLTELMGIKDEYCFDRYFGAYLGFASPSHNFVADEVLGDGTLRPCAVIGSALNSKDFVEKFKSTYMPRMRETYLNYVASLSLEDEALSLQRVNKDLEAWIPMDFPDDFYERYPSRIEIRYSGNAVAVAVRRLLHTAAATLAINGSCGLFTVVQKDEVEKIDLLLKGLCQEGSMFHDVRWLPDAHDSERYFTINQGQIEVGTFDKDLQPSIVKTINYDVAGEKHNDACCFSIERRRGDNLIAIGHSDGRICVVNPLEDDRVSELRNKDMCDQQRPIAKLSWSPTNPAWLSAAQLKYRHNDASVAFYDISRSSRNNRDLSSIFEVSYSDATDATWFPGEPETFAISTKRMVKLFNVRDKQRPFDIHIEGVLAITADPLQPNRFACVCRTGIRLYDLRHIKRPIHVYPFSSPRSVQDKARRFVFHPNRLNNLSLAMKDSRFLTEYIPTPEDYYELDKSSSAQDILNNLNIDKQLSYFTRDVPFERKILSFDWHPQKRDRVLLTFDDKSLTVFDDRQFPNFDFVDDTYSIQTDDKVDVSELDYEITCDHEVDISEIMKQRVENGYGMAEGSMKLTDLITQCATVIAADKTASEELRTCWDWIGRVVHMDFSVDHGVKLTSSFPGALSVIHILDGDEGSISGIIDQDKFVRTLKMRTMKHQCRDILLKLCGWPPIRKMDERESYDKITHELSLEISTATRAIAIAFFTCRSEKAREYFDHWIRHVKAPGLQKDFELVRKYIYIFEDTNSFEFSMDAQSSYHEQIKDPYLSAIVLYIQTRVSYQNNLMEVMKLTKMPIADRIAFAAIFMSDSDLRDAVAQMQEESKNRLDGLLICGLGCHEACHKLLQGYIARTGDIQTMSIILIATDCFFNGKEAVLHGVSSPFQKQLRANDWKHGKNSRWIRESYCCVQDYFQVLNSWRMWIDRAYLASLLQARLKVLPPKDSQAVLACSFCGAQAFVDKADDEDLAKTIMNFQGRMHQIGNPNRVVPRTMSCYNCRKPLPKCALCRYNIGNPLYVEDSQSPISHWFVWCTGCHHGGHLSHVISWFNEIDICVVPGCECRCQKRGYVDAVNCRDFTT</sequence>
<evidence type="ECO:0000259" key="3">
    <source>
        <dbReference type="PROSITE" id="PS52009"/>
    </source>
</evidence>
<dbReference type="EMBL" id="JAUCMV010000005">
    <property type="protein sequence ID" value="KAK0396868.1"/>
    <property type="molecule type" value="Genomic_DNA"/>
</dbReference>
<dbReference type="Gene3D" id="3.20.20.80">
    <property type="entry name" value="Glycosidases"/>
    <property type="match status" value="1"/>
</dbReference>
<dbReference type="GO" id="GO:0000138">
    <property type="term" value="C:Golgi trans cisterna"/>
    <property type="evidence" value="ECO:0007669"/>
    <property type="project" value="TreeGrafter"/>
</dbReference>
<reference evidence="4" key="1">
    <citation type="submission" date="2023-06" db="EMBL/GenBank/DDBJ databases">
        <title>Genomic analysis of the entomopathogenic nematode Steinernema hermaphroditum.</title>
        <authorList>
            <person name="Schwarz E.M."/>
            <person name="Heppert J.K."/>
            <person name="Baniya A."/>
            <person name="Schwartz H.T."/>
            <person name="Tan C.-H."/>
            <person name="Antoshechkin I."/>
            <person name="Sternberg P.W."/>
            <person name="Goodrich-Blair H."/>
            <person name="Dillman A.R."/>
        </authorList>
    </citation>
    <scope>NUCLEOTIDE SEQUENCE</scope>
    <source>
        <strain evidence="4">PS9179</strain>
        <tissue evidence="4">Whole animal</tissue>
    </source>
</reference>
<comment type="caution">
    <text evidence="4">The sequence shown here is derived from an EMBL/GenBank/DDBJ whole genome shotgun (WGS) entry which is preliminary data.</text>
</comment>
<dbReference type="PROSITE" id="PS52009">
    <property type="entry name" value="GH84"/>
    <property type="match status" value="1"/>
</dbReference>
<evidence type="ECO:0000256" key="1">
    <source>
        <dbReference type="ARBA" id="ARBA00009713"/>
    </source>
</evidence>
<dbReference type="InterPro" id="IPR011496">
    <property type="entry name" value="O-GlcNAcase_cat"/>
</dbReference>
<dbReference type="Pfam" id="PF21719">
    <property type="entry name" value="MIOS_a-sol"/>
    <property type="match status" value="1"/>
</dbReference>
<dbReference type="InterPro" id="IPR015943">
    <property type="entry name" value="WD40/YVTN_repeat-like_dom_sf"/>
</dbReference>
<organism evidence="4 5">
    <name type="scientific">Steinernema hermaphroditum</name>
    <dbReference type="NCBI Taxonomy" id="289476"/>
    <lineage>
        <taxon>Eukaryota</taxon>
        <taxon>Metazoa</taxon>
        <taxon>Ecdysozoa</taxon>
        <taxon>Nematoda</taxon>
        <taxon>Chromadorea</taxon>
        <taxon>Rhabditida</taxon>
        <taxon>Tylenchina</taxon>
        <taxon>Panagrolaimomorpha</taxon>
        <taxon>Strongyloidoidea</taxon>
        <taxon>Steinernematidae</taxon>
        <taxon>Steinernema</taxon>
    </lineage>
</organism>
<feature type="compositionally biased region" description="Polar residues" evidence="2">
    <location>
        <begin position="608"/>
        <end position="620"/>
    </location>
</feature>
<gene>
    <name evidence="4" type="ORF">QR680_001892</name>
</gene>
<dbReference type="GO" id="GO:0005797">
    <property type="term" value="C:Golgi medial cisterna"/>
    <property type="evidence" value="ECO:0007669"/>
    <property type="project" value="TreeGrafter"/>
</dbReference>
<dbReference type="InterPro" id="IPR036322">
    <property type="entry name" value="WD40_repeat_dom_sf"/>
</dbReference>
<dbReference type="Gene3D" id="2.130.10.10">
    <property type="entry name" value="YVTN repeat-like/Quinoprotein amine dehydrogenase"/>
    <property type="match status" value="1"/>
</dbReference>
<protein>
    <recommendedName>
        <fullName evidence="3">GH84 domain-containing protein</fullName>
    </recommendedName>
</protein>
<feature type="region of interest" description="Disordered" evidence="2">
    <location>
        <begin position="593"/>
        <end position="620"/>
    </location>
</feature>
<dbReference type="Gene3D" id="3.40.630.30">
    <property type="match status" value="1"/>
</dbReference>
<dbReference type="SUPFAM" id="SSF50978">
    <property type="entry name" value="WD40 repeat-like"/>
    <property type="match status" value="1"/>
</dbReference>
<feature type="domain" description="GH84" evidence="3">
    <location>
        <begin position="499"/>
        <end position="824"/>
    </location>
</feature>
<dbReference type="Pfam" id="PF17034">
    <property type="entry name" value="zinc_ribbon_16"/>
    <property type="match status" value="1"/>
</dbReference>
<dbReference type="Gene3D" id="1.20.58.240">
    <property type="entry name" value="STAT, domain 1"/>
    <property type="match status" value="1"/>
</dbReference>
<dbReference type="SUPFAM" id="SSF51445">
    <property type="entry name" value="(Trans)glycosidases"/>
    <property type="match status" value="1"/>
</dbReference>
<dbReference type="Pfam" id="PF07555">
    <property type="entry name" value="NAGidase"/>
    <property type="match status" value="1"/>
</dbReference>
<dbReference type="PANTHER" id="PTHR21575:SF12">
    <property type="entry name" value="PROTEIN HID1"/>
    <property type="match status" value="1"/>
</dbReference>
<dbReference type="GO" id="GO:0016020">
    <property type="term" value="C:membrane"/>
    <property type="evidence" value="ECO:0007669"/>
    <property type="project" value="TreeGrafter"/>
</dbReference>